<protein>
    <recommendedName>
        <fullName evidence="5">DNA topoisomerase (ATP-hydrolyzing)</fullName>
        <ecNumber evidence="5">5.6.2.2</ecNumber>
    </recommendedName>
</protein>
<dbReference type="InterPro" id="IPR013760">
    <property type="entry name" value="Topo_IIA-like_dom_sf"/>
</dbReference>
<dbReference type="Gene3D" id="3.90.199.10">
    <property type="entry name" value="Topoisomerase II, domain 5"/>
    <property type="match status" value="2"/>
</dbReference>
<dbReference type="InterPro" id="IPR050220">
    <property type="entry name" value="Type_II_DNA_Topoisomerases"/>
</dbReference>
<dbReference type="Proteomes" id="UP000187203">
    <property type="component" value="Unassembled WGS sequence"/>
</dbReference>
<dbReference type="InterPro" id="IPR002205">
    <property type="entry name" value="Topo_IIA_dom_A"/>
</dbReference>
<dbReference type="GO" id="GO:0009330">
    <property type="term" value="C:DNA topoisomerase type II (double strand cut, ATP-hydrolyzing) complex"/>
    <property type="evidence" value="ECO:0007669"/>
    <property type="project" value="TreeGrafter"/>
</dbReference>
<dbReference type="EMBL" id="AWUE01020134">
    <property type="protein sequence ID" value="OMO69836.1"/>
    <property type="molecule type" value="Genomic_DNA"/>
</dbReference>
<dbReference type="Pfam" id="PF03989">
    <property type="entry name" value="DNA_gyraseA_C"/>
    <property type="match status" value="6"/>
</dbReference>
<dbReference type="Pfam" id="PF00521">
    <property type="entry name" value="DNA_topoisoIV"/>
    <property type="match status" value="2"/>
</dbReference>
<dbReference type="GO" id="GO:0003677">
    <property type="term" value="F:DNA binding"/>
    <property type="evidence" value="ECO:0007669"/>
    <property type="project" value="UniProtKB-UniRule"/>
</dbReference>
<dbReference type="GO" id="GO:0003918">
    <property type="term" value="F:DNA topoisomerase type II (double strand cut, ATP-hydrolyzing) activity"/>
    <property type="evidence" value="ECO:0007669"/>
    <property type="project" value="UniProtKB-EC"/>
</dbReference>
<keyword evidence="15" id="KW-1185">Reference proteome</keyword>
<evidence type="ECO:0000256" key="1">
    <source>
        <dbReference type="ARBA" id="ARBA00000185"/>
    </source>
</evidence>
<dbReference type="FunFam" id="1.10.268.10:FF:000001">
    <property type="entry name" value="DNA gyrase subunit A"/>
    <property type="match status" value="1"/>
</dbReference>
<keyword evidence="9 11" id="KW-0238">DNA-binding</keyword>
<evidence type="ECO:0000256" key="2">
    <source>
        <dbReference type="ARBA" id="ARBA00004173"/>
    </source>
</evidence>
<keyword evidence="8 11" id="KW-0799">Topoisomerase</keyword>
<dbReference type="STRING" id="93759.A0A1R3HHI3"/>
<feature type="domain" description="Topo IIA-type catalytic" evidence="13">
    <location>
        <begin position="87"/>
        <end position="627"/>
    </location>
</feature>
<dbReference type="SUPFAM" id="SSF56719">
    <property type="entry name" value="Type II DNA topoisomerase"/>
    <property type="match status" value="1"/>
</dbReference>
<keyword evidence="6" id="KW-0547">Nucleotide-binding</keyword>
<dbReference type="InterPro" id="IPR006691">
    <property type="entry name" value="GyrA/parC_rep"/>
</dbReference>
<comment type="caution">
    <text evidence="14">The sequence shown here is derived from an EMBL/GenBank/DDBJ whole genome shotgun (WGS) entry which is preliminary data.</text>
</comment>
<evidence type="ECO:0000256" key="4">
    <source>
        <dbReference type="ARBA" id="ARBA00008263"/>
    </source>
</evidence>
<dbReference type="Gene3D" id="2.120.10.90">
    <property type="entry name" value="DNA gyrase/topoisomerase IV, subunit A, C-terminal"/>
    <property type="match status" value="1"/>
</dbReference>
<keyword evidence="10 11" id="KW-0413">Isomerase</keyword>
<comment type="subcellular location">
    <subcellularLocation>
        <location evidence="2">Mitochondrion</location>
    </subcellularLocation>
    <subcellularLocation>
        <location evidence="3">Plastid</location>
        <location evidence="3">Chloroplast</location>
    </subcellularLocation>
</comment>
<dbReference type="SUPFAM" id="SSF101904">
    <property type="entry name" value="GyrA/ParC C-terminal domain-like"/>
    <property type="match status" value="1"/>
</dbReference>
<evidence type="ECO:0000256" key="9">
    <source>
        <dbReference type="ARBA" id="ARBA00023125"/>
    </source>
</evidence>
<evidence type="ECO:0000256" key="6">
    <source>
        <dbReference type="ARBA" id="ARBA00022741"/>
    </source>
</evidence>
<dbReference type="OrthoDB" id="276498at2759"/>
<dbReference type="PANTHER" id="PTHR43493:SF5">
    <property type="entry name" value="DNA GYRASE SUBUNIT A, CHLOROPLASTIC_MITOCHONDRIAL"/>
    <property type="match status" value="1"/>
</dbReference>
<proteinExistence type="inferred from homology"/>
<gene>
    <name evidence="14" type="ORF">COLO4_28912</name>
</gene>
<dbReference type="PROSITE" id="PS52040">
    <property type="entry name" value="TOPO_IIA"/>
    <property type="match status" value="1"/>
</dbReference>
<evidence type="ECO:0000256" key="7">
    <source>
        <dbReference type="ARBA" id="ARBA00022840"/>
    </source>
</evidence>
<evidence type="ECO:0000259" key="13">
    <source>
        <dbReference type="PROSITE" id="PS52040"/>
    </source>
</evidence>
<dbReference type="InterPro" id="IPR035516">
    <property type="entry name" value="Gyrase/topoIV_suA_C"/>
</dbReference>
<comment type="similarity">
    <text evidence="4">Belongs to the type II topoisomerase GyrA/ParC subunit family.</text>
</comment>
<accession>A0A1R3HHI3</accession>
<dbReference type="CDD" id="cd00187">
    <property type="entry name" value="TOP4c"/>
    <property type="match status" value="1"/>
</dbReference>
<evidence type="ECO:0000256" key="11">
    <source>
        <dbReference type="PROSITE-ProRule" id="PRU01384"/>
    </source>
</evidence>
<comment type="catalytic activity">
    <reaction evidence="1 11">
        <text>ATP-dependent breakage, passage and rejoining of double-stranded DNA.</text>
        <dbReference type="EC" id="5.6.2.2"/>
    </reaction>
</comment>
<evidence type="ECO:0000256" key="12">
    <source>
        <dbReference type="SAM" id="MobiDB-lite"/>
    </source>
</evidence>
<evidence type="ECO:0000256" key="5">
    <source>
        <dbReference type="ARBA" id="ARBA00012895"/>
    </source>
</evidence>
<dbReference type="GO" id="GO:0005739">
    <property type="term" value="C:mitochondrion"/>
    <property type="evidence" value="ECO:0007669"/>
    <property type="project" value="UniProtKB-SubCell"/>
</dbReference>
<feature type="active site" description="O-(5'-phospho-DNA)-tyrosine intermediate" evidence="11">
    <location>
        <position position="175"/>
    </location>
</feature>
<dbReference type="Gene3D" id="1.10.268.10">
    <property type="entry name" value="Topoisomerase, domain 3"/>
    <property type="match status" value="1"/>
</dbReference>
<dbReference type="PANTHER" id="PTHR43493">
    <property type="entry name" value="DNA GYRASE/TOPOISOMERASE SUBUNIT A"/>
    <property type="match status" value="1"/>
</dbReference>
<dbReference type="EC" id="5.6.2.2" evidence="5"/>
<evidence type="ECO:0000313" key="15">
    <source>
        <dbReference type="Proteomes" id="UP000187203"/>
    </source>
</evidence>
<reference evidence="15" key="1">
    <citation type="submission" date="2013-09" db="EMBL/GenBank/DDBJ databases">
        <title>Corchorus olitorius genome sequencing.</title>
        <authorList>
            <person name="Alam M."/>
            <person name="Haque M.S."/>
            <person name="Islam M.S."/>
            <person name="Emdad E.M."/>
            <person name="Islam M.M."/>
            <person name="Ahmed B."/>
            <person name="Halim A."/>
            <person name="Hossen Q.M.M."/>
            <person name="Hossain M.Z."/>
            <person name="Ahmed R."/>
            <person name="Khan M.M."/>
            <person name="Islam R."/>
            <person name="Rashid M.M."/>
            <person name="Khan S.A."/>
            <person name="Rahman M.S."/>
            <person name="Alam M."/>
            <person name="Yahiya A.S."/>
            <person name="Khan M.S."/>
            <person name="Azam M.S."/>
            <person name="Haque T."/>
            <person name="Lashkar M.Z.H."/>
            <person name="Akhand A.I."/>
            <person name="Morshed G."/>
            <person name="Roy S."/>
            <person name="Uddin K.S."/>
            <person name="Rabeya T."/>
            <person name="Hossain A.S."/>
            <person name="Chowdhury A."/>
            <person name="Snigdha A.R."/>
            <person name="Mortoza M.S."/>
            <person name="Matin S.A."/>
            <person name="Hoque S.M.E."/>
            <person name="Islam M.K."/>
            <person name="Roy D.K."/>
            <person name="Haider R."/>
            <person name="Moosa M.M."/>
            <person name="Elias S.M."/>
            <person name="Hasan A.M."/>
            <person name="Jahan S."/>
            <person name="Shafiuddin M."/>
            <person name="Mahmood N."/>
            <person name="Shommy N.S."/>
        </authorList>
    </citation>
    <scope>NUCLEOTIDE SEQUENCE [LARGE SCALE GENOMIC DNA]</scope>
    <source>
        <strain evidence="15">cv. O-4</strain>
    </source>
</reference>
<dbReference type="GO" id="GO:0006265">
    <property type="term" value="P:DNA topological change"/>
    <property type="evidence" value="ECO:0007669"/>
    <property type="project" value="UniProtKB-UniRule"/>
</dbReference>
<dbReference type="SMART" id="SM00434">
    <property type="entry name" value="TOP4c"/>
    <property type="match status" value="1"/>
</dbReference>
<evidence type="ECO:0000256" key="10">
    <source>
        <dbReference type="ARBA" id="ARBA00023235"/>
    </source>
</evidence>
<dbReference type="GO" id="GO:0009507">
    <property type="term" value="C:chloroplast"/>
    <property type="evidence" value="ECO:0007669"/>
    <property type="project" value="UniProtKB-SubCell"/>
</dbReference>
<dbReference type="Gene3D" id="3.30.1360.40">
    <property type="match status" value="1"/>
</dbReference>
<keyword evidence="7" id="KW-0067">ATP-binding</keyword>
<evidence type="ECO:0000256" key="3">
    <source>
        <dbReference type="ARBA" id="ARBA00004229"/>
    </source>
</evidence>
<evidence type="ECO:0000313" key="14">
    <source>
        <dbReference type="EMBL" id="OMO69836.1"/>
    </source>
</evidence>
<organism evidence="14 15">
    <name type="scientific">Corchorus olitorius</name>
    <dbReference type="NCBI Taxonomy" id="93759"/>
    <lineage>
        <taxon>Eukaryota</taxon>
        <taxon>Viridiplantae</taxon>
        <taxon>Streptophyta</taxon>
        <taxon>Embryophyta</taxon>
        <taxon>Tracheophyta</taxon>
        <taxon>Spermatophyta</taxon>
        <taxon>Magnoliopsida</taxon>
        <taxon>eudicotyledons</taxon>
        <taxon>Gunneridae</taxon>
        <taxon>Pentapetalae</taxon>
        <taxon>rosids</taxon>
        <taxon>malvids</taxon>
        <taxon>Malvales</taxon>
        <taxon>Malvaceae</taxon>
        <taxon>Grewioideae</taxon>
        <taxon>Apeibeae</taxon>
        <taxon>Corchorus</taxon>
    </lineage>
</organism>
<name>A0A1R3HHI3_9ROSI</name>
<dbReference type="FunFam" id="3.30.1360.40:FF:000002">
    <property type="entry name" value="DNA gyrase subunit A"/>
    <property type="match status" value="1"/>
</dbReference>
<dbReference type="FunFam" id="2.120.10.90:FF:000007">
    <property type="entry name" value="DNA gyrase subunit A"/>
    <property type="match status" value="1"/>
</dbReference>
<sequence>MARNLSHLRFLSVAPNRPLGNPIHARHGGEGQQDEDGAGNGSLTAVFKDGSGSSGGRDGRVVPAELHKEATESYMAYALSVLLGRALPDVRDGLKPVHRRILYAMHELGLSSRKPFKKCARVVGEVLGKFHPHGDTAVYDSLVRMAQDFSLRFPLIQGHGNFGSIDADPAAAMRYTECRLESVVMSFNFVLAGTHRSNFVGRSGSRYGKFWSLILHMLFTAVDFIPNFDNSHKEPSLLPARLPTLLLNGSSGIAVGMATNIPPHNLGELVDVLCALIHNPDASLQELLECMPGPDFPTGGLIMGNLGGSTTIKYVHMATALSGETFLGSNAGFYWILDAYRTGRGRIVVRGKAEIELLDSKTKRSAIIIKEIPYQTNKSSLVEKIAELVESKSLEGISDIRDESDRTGMRVVIELKRGADPSIVLNNLYRLSALQSSFSCNMVGILDGQPKLMGLKELLQAFLDFRCSVVERRARYKLSQAQDRRHIVEGIVVGLDNLDRVIGIIREASSNAAASAGLRNGLELPPMSEMILGFHLDFGEFNLSDKQAEAILDINLRRLNLLERKKFVDESGSLMEQISKLTELLSSRKNILQLIEQEAIELKNKFSSPRRSILEDSDGGQLEDIDVIPNEEMLLAFSEKGYVKRMKPNTFNLQNRGTIGKSVGKLRLNDAMSDFIVCRAHDHVLYFSDRGTVYSARAYKIPESSRTAAGTPLVQIISLPEGERVTSIISVSEFPEDQFLVMLTVNGYIKKVSLNSFSAIRSTGIIAIQLVPGDELKWVRCCTNDDLLAMASQNGMVILSSCHIIRALSRNTRGAIAMRLKEGDKMASMDIIPAARHKDLDQSEEDSANNEENSSGPWLLFISENGYGKRVPLSSFRQLPLNRVGLIGYKFSSEDRLAAVFVVGFSVAEDGESEEQVVLVSQSGTVNRIKVRDISIQSRYARGVILMRLEYAGKIQSASLISASAYEVPEMQLEEAAAEDISVASS</sequence>
<feature type="region of interest" description="Disordered" evidence="12">
    <location>
        <begin position="19"/>
        <end position="60"/>
    </location>
</feature>
<dbReference type="InterPro" id="IPR013758">
    <property type="entry name" value="Topo_IIA_A/C_ab"/>
</dbReference>
<evidence type="ECO:0000256" key="8">
    <source>
        <dbReference type="ARBA" id="ARBA00023029"/>
    </source>
</evidence>
<dbReference type="GO" id="GO:0005524">
    <property type="term" value="F:ATP binding"/>
    <property type="evidence" value="ECO:0007669"/>
    <property type="project" value="UniProtKB-KW"/>
</dbReference>
<dbReference type="InterPro" id="IPR013757">
    <property type="entry name" value="Topo_IIA_A_a_sf"/>
</dbReference>
<dbReference type="AlphaFoldDB" id="A0A1R3HHI3"/>